<sequence>MIIEKKKKNESELKKCDKEELGEETALLRSDIKKKSSGYITLALLLASNDNIPLATVLYELIQLSTPEKSKDLPSIVENLERTLWQMEKVISIKQNVKLKERIKGKELIRPHSPKVIRSKTKEDPVLNANKTWFCILNLLCLMFSGLVMAENGTKYQTVQRKSCMFSPTWKNYA</sequence>
<evidence type="ECO:0000256" key="1">
    <source>
        <dbReference type="SAM" id="Phobius"/>
    </source>
</evidence>
<reference evidence="2" key="1">
    <citation type="submission" date="2012-04" db="EMBL/GenBank/DDBJ databases">
        <title>The Genome Sequence of Loa loa.</title>
        <authorList>
            <consortium name="The Broad Institute Genome Sequencing Platform"/>
            <consortium name="Broad Institute Genome Sequencing Center for Infectious Disease"/>
            <person name="Nutman T.B."/>
            <person name="Fink D.L."/>
            <person name="Russ C."/>
            <person name="Young S."/>
            <person name="Zeng Q."/>
            <person name="Gargeya S."/>
            <person name="Alvarado L."/>
            <person name="Berlin A."/>
            <person name="Chapman S.B."/>
            <person name="Chen Z."/>
            <person name="Freedman E."/>
            <person name="Gellesch M."/>
            <person name="Goldberg J."/>
            <person name="Griggs A."/>
            <person name="Gujja S."/>
            <person name="Heilman E.R."/>
            <person name="Heiman D."/>
            <person name="Howarth C."/>
            <person name="Mehta T."/>
            <person name="Neiman D."/>
            <person name="Pearson M."/>
            <person name="Roberts A."/>
            <person name="Saif S."/>
            <person name="Shea T."/>
            <person name="Shenoy N."/>
            <person name="Sisk P."/>
            <person name="Stolte C."/>
            <person name="Sykes S."/>
            <person name="White J."/>
            <person name="Yandava C."/>
            <person name="Haas B."/>
            <person name="Henn M.R."/>
            <person name="Nusbaum C."/>
            <person name="Birren B."/>
        </authorList>
    </citation>
    <scope>NUCLEOTIDE SEQUENCE [LARGE SCALE GENOMIC DNA]</scope>
</reference>
<dbReference type="KEGG" id="loa:LOAG_14668"/>
<dbReference type="InParanoid" id="A0A1S0TIA0"/>
<keyword evidence="1" id="KW-0472">Membrane</keyword>
<dbReference type="GeneID" id="9952152"/>
<dbReference type="EMBL" id="JH712271">
    <property type="protein sequence ID" value="EFO13857.1"/>
    <property type="molecule type" value="Genomic_DNA"/>
</dbReference>
<feature type="transmembrane region" description="Helical" evidence="1">
    <location>
        <begin position="132"/>
        <end position="150"/>
    </location>
</feature>
<organism evidence="2">
    <name type="scientific">Loa loa</name>
    <name type="common">Eye worm</name>
    <name type="synonym">Filaria loa</name>
    <dbReference type="NCBI Taxonomy" id="7209"/>
    <lineage>
        <taxon>Eukaryota</taxon>
        <taxon>Metazoa</taxon>
        <taxon>Ecdysozoa</taxon>
        <taxon>Nematoda</taxon>
        <taxon>Chromadorea</taxon>
        <taxon>Rhabditida</taxon>
        <taxon>Spirurina</taxon>
        <taxon>Spiruromorpha</taxon>
        <taxon>Filarioidea</taxon>
        <taxon>Onchocercidae</taxon>
        <taxon>Loa</taxon>
    </lineage>
</organism>
<dbReference type="AlphaFoldDB" id="A0A1S0TIA0"/>
<accession>A0A1S0TIA0</accession>
<gene>
    <name evidence="2" type="ORF">LOAG_14668</name>
</gene>
<keyword evidence="1" id="KW-0812">Transmembrane</keyword>
<protein>
    <submittedName>
        <fullName evidence="2">Uncharacterized protein</fullName>
    </submittedName>
</protein>
<name>A0A1S0TIA0_LOALO</name>
<dbReference type="CTD" id="9952152"/>
<evidence type="ECO:0000313" key="2">
    <source>
        <dbReference type="EMBL" id="EFO13857.1"/>
    </source>
</evidence>
<proteinExistence type="predicted"/>
<dbReference type="RefSeq" id="XP_003150211.1">
    <property type="nucleotide sequence ID" value="XM_003150163.1"/>
</dbReference>
<keyword evidence="1" id="KW-1133">Transmembrane helix</keyword>